<reference evidence="5 6" key="1">
    <citation type="journal article" date="2010" name="Stand. Genomic Sci.">
        <title>Complete genome sequence of Denitrovibrio acetiphilus type strain (N2460).</title>
        <authorList>
            <person name="Kiss H."/>
            <person name="Lang E."/>
            <person name="Lapidus A."/>
            <person name="Copeland A."/>
            <person name="Nolan M."/>
            <person name="Glavina Del Rio T."/>
            <person name="Chen F."/>
            <person name="Lucas S."/>
            <person name="Tice H."/>
            <person name="Cheng J.F."/>
            <person name="Han C."/>
            <person name="Goodwin L."/>
            <person name="Pitluck S."/>
            <person name="Liolios K."/>
            <person name="Pati A."/>
            <person name="Ivanova N."/>
            <person name="Mavromatis K."/>
            <person name="Chen A."/>
            <person name="Palaniappan K."/>
            <person name="Land M."/>
            <person name="Hauser L."/>
            <person name="Chang Y.J."/>
            <person name="Jeffries C.D."/>
            <person name="Detter J.C."/>
            <person name="Brettin T."/>
            <person name="Spring S."/>
            <person name="Rohde M."/>
            <person name="Goker M."/>
            <person name="Woyke T."/>
            <person name="Bristow J."/>
            <person name="Eisen J.A."/>
            <person name="Markowitz V."/>
            <person name="Hugenholtz P."/>
            <person name="Kyrpides N.C."/>
            <person name="Klenk H.P."/>
        </authorList>
    </citation>
    <scope>NUCLEOTIDE SEQUENCE [LARGE SCALE GENOMIC DNA]</scope>
    <source>
        <strain evidence="6">DSM 12809 / NBRC 114555 / N2460</strain>
    </source>
</reference>
<name>D4H3W4_DENA2</name>
<dbReference type="Gene3D" id="3.40.50.1580">
    <property type="entry name" value="Nucleoside phosphorylase domain"/>
    <property type="match status" value="1"/>
</dbReference>
<evidence type="ECO:0000256" key="2">
    <source>
        <dbReference type="ARBA" id="ARBA00022679"/>
    </source>
</evidence>
<dbReference type="UniPathway" id="UPA00606"/>
<dbReference type="PANTHER" id="PTHR42679:SF2">
    <property type="entry name" value="S-METHYL-5'-THIOADENOSINE PHOSPHORYLASE"/>
    <property type="match status" value="1"/>
</dbReference>
<feature type="binding site" evidence="3">
    <location>
        <position position="184"/>
    </location>
    <ligand>
        <name>phosphate</name>
        <dbReference type="ChEBI" id="CHEBI:43474"/>
    </ligand>
</feature>
<protein>
    <recommendedName>
        <fullName evidence="3">Probable S-methyl-5'-thioinosine phosphorylase</fullName>
        <ecNumber evidence="3">2.4.2.44</ecNumber>
    </recommendedName>
    <alternativeName>
        <fullName evidence="3">5'-methylthioinosine phosphorylase</fullName>
        <shortName evidence="3">MTI phosphorylase</shortName>
        <shortName evidence="3">MTIP</shortName>
    </alternativeName>
</protein>
<evidence type="ECO:0000259" key="4">
    <source>
        <dbReference type="Pfam" id="PF01048"/>
    </source>
</evidence>
<dbReference type="NCBIfam" id="NF006599">
    <property type="entry name" value="PRK09136.1"/>
    <property type="match status" value="1"/>
</dbReference>
<feature type="binding site" evidence="3">
    <location>
        <position position="10"/>
    </location>
    <ligand>
        <name>phosphate</name>
        <dbReference type="ChEBI" id="CHEBI:43474"/>
    </ligand>
</feature>
<organism evidence="5 6">
    <name type="scientific">Denitrovibrio acetiphilus (strain DSM 12809 / NBRC 114555 / N2460)</name>
    <dbReference type="NCBI Taxonomy" id="522772"/>
    <lineage>
        <taxon>Bacteria</taxon>
        <taxon>Pseudomonadati</taxon>
        <taxon>Deferribacterota</taxon>
        <taxon>Deferribacteres</taxon>
        <taxon>Deferribacterales</taxon>
        <taxon>Geovibrionaceae</taxon>
        <taxon>Denitrovibrio</taxon>
    </lineage>
</organism>
<dbReference type="eggNOG" id="COG0005">
    <property type="taxonomic scope" value="Bacteria"/>
</dbReference>
<dbReference type="Pfam" id="PF01048">
    <property type="entry name" value="PNP_UDP_1"/>
    <property type="match status" value="1"/>
</dbReference>
<dbReference type="GO" id="GO:0006166">
    <property type="term" value="P:purine ribonucleoside salvage"/>
    <property type="evidence" value="ECO:0007669"/>
    <property type="project" value="UniProtKB-UniRule"/>
</dbReference>
<feature type="site" description="Important for substrate specificity" evidence="3">
    <location>
        <position position="165"/>
    </location>
</feature>
<dbReference type="GO" id="GO:0019509">
    <property type="term" value="P:L-methionine salvage from methylthioadenosine"/>
    <property type="evidence" value="ECO:0007669"/>
    <property type="project" value="TreeGrafter"/>
</dbReference>
<evidence type="ECO:0000313" key="5">
    <source>
        <dbReference type="EMBL" id="ADD67275.1"/>
    </source>
</evidence>
<dbReference type="Proteomes" id="UP000002012">
    <property type="component" value="Chromosome"/>
</dbReference>
<feature type="binding site" evidence="3">
    <location>
        <begin position="207"/>
        <end position="209"/>
    </location>
    <ligand>
        <name>substrate</name>
    </ligand>
</feature>
<dbReference type="InterPro" id="IPR010044">
    <property type="entry name" value="MTAP"/>
</dbReference>
<feature type="binding site" evidence="3">
    <location>
        <begin position="85"/>
        <end position="86"/>
    </location>
    <ligand>
        <name>phosphate</name>
        <dbReference type="ChEBI" id="CHEBI:43474"/>
    </ligand>
</feature>
<gene>
    <name evidence="5" type="ordered locus">Dacet_0477</name>
</gene>
<dbReference type="GO" id="GO:0005829">
    <property type="term" value="C:cytosol"/>
    <property type="evidence" value="ECO:0007669"/>
    <property type="project" value="TreeGrafter"/>
</dbReference>
<comment type="subunit">
    <text evidence="3">Homotrimer.</text>
</comment>
<dbReference type="InterPro" id="IPR000845">
    <property type="entry name" value="Nucleoside_phosphorylase_d"/>
</dbReference>
<dbReference type="OrthoDB" id="1523230at2"/>
<feature type="binding site" evidence="3">
    <location>
        <begin position="52"/>
        <end position="53"/>
    </location>
    <ligand>
        <name>phosphate</name>
        <dbReference type="ChEBI" id="CHEBI:43474"/>
    </ligand>
</feature>
<comment type="pathway">
    <text evidence="3">Purine metabolism; purine nucleoside salvage.</text>
</comment>
<keyword evidence="1 3" id="KW-0328">Glycosyltransferase</keyword>
<keyword evidence="6" id="KW-1185">Reference proteome</keyword>
<feature type="binding site" evidence="3">
    <location>
        <position position="183"/>
    </location>
    <ligand>
        <name>substrate</name>
    </ligand>
</feature>
<comment type="catalytic activity">
    <reaction evidence="3">
        <text>S-methyl-5'-thioinosine + phosphate = 5-(methylsulfanyl)-alpha-D-ribose 1-phosphate + hypoxanthine</text>
        <dbReference type="Rhea" id="RHEA:30643"/>
        <dbReference type="ChEBI" id="CHEBI:17368"/>
        <dbReference type="ChEBI" id="CHEBI:43474"/>
        <dbReference type="ChEBI" id="CHEBI:48595"/>
        <dbReference type="ChEBI" id="CHEBI:58533"/>
        <dbReference type="EC" id="2.4.2.44"/>
    </reaction>
</comment>
<keyword evidence="2 3" id="KW-0808">Transferase</keyword>
<evidence type="ECO:0000256" key="3">
    <source>
        <dbReference type="HAMAP-Rule" id="MF_01963"/>
    </source>
</evidence>
<dbReference type="InParanoid" id="D4H3W4"/>
<dbReference type="PANTHER" id="PTHR42679">
    <property type="entry name" value="S-METHYL-5'-THIOADENOSINE PHOSPHORYLASE"/>
    <property type="match status" value="1"/>
</dbReference>
<feature type="domain" description="Nucleoside phosphorylase" evidence="4">
    <location>
        <begin position="3"/>
        <end position="238"/>
    </location>
</feature>
<dbReference type="EMBL" id="CP001968">
    <property type="protein sequence ID" value="ADD67275.1"/>
    <property type="molecule type" value="Genomic_DNA"/>
</dbReference>
<comment type="similarity">
    <text evidence="3">Belongs to the PNP/MTAP phosphorylase family. MTAP subfamily.</text>
</comment>
<accession>D4H3W4</accession>
<dbReference type="EC" id="2.4.2.44" evidence="3"/>
<dbReference type="InterPro" id="IPR035994">
    <property type="entry name" value="Nucleoside_phosphorylase_sf"/>
</dbReference>
<dbReference type="GO" id="GO:0017061">
    <property type="term" value="F:S-methyl-5-thioadenosine phosphorylase activity"/>
    <property type="evidence" value="ECO:0007669"/>
    <property type="project" value="InterPro"/>
</dbReference>
<comment type="function">
    <text evidence="3">Catalyzes the reversible phosphorylation of S-methyl-5'-thioinosine (MTI) to hypoxanthine and 5-methylthioribose-1-phosphate. Involved in the breakdown of S-methyl-5'-thioadenosine (MTA), a major by-product of polyamine biosynthesis. Catabolism of (MTA) occurs via deamination to MTI and phosphorolysis to hypoxanthine.</text>
</comment>
<dbReference type="KEGG" id="dap:Dacet_0477"/>
<dbReference type="RefSeq" id="WP_013009819.1">
    <property type="nucleotide sequence ID" value="NC_013943.1"/>
</dbReference>
<sequence length="263" mass="29210">MKKLGIIGGSGLYDIEGFEYVEEIIMQTEYGDPSDTYRVFSYKDMRFYFLNRHGRSHSVPPHKVNYRANIDGFSRLGIENIVSITATGGINSSYKPGDIIIPDDGIDMTSGRIQTFYESKQIHHIDFTEPFCPRLRGILENSAESADVDAAVNGTYVCTNGPRMETKGEIKAFDRWGADLVGMTLFPECSLARERELCYANLSVITNYAAGTSSTKLTADEVVEEMGKATEKLKGIVSMLPVYFKNERECSCPDALAGTKISK</sequence>
<dbReference type="HOGENOM" id="CLU_054456_0_2_0"/>
<dbReference type="PaxDb" id="522772-Dacet_0477"/>
<dbReference type="STRING" id="522772.Dacet_0477"/>
<dbReference type="HAMAP" id="MF_01963">
    <property type="entry name" value="MTAP"/>
    <property type="match status" value="1"/>
</dbReference>
<keyword evidence="3" id="KW-0660">Purine salvage</keyword>
<dbReference type="AlphaFoldDB" id="D4H3W4"/>
<feature type="site" description="Important for substrate specificity" evidence="3">
    <location>
        <position position="219"/>
    </location>
</feature>
<evidence type="ECO:0000256" key="1">
    <source>
        <dbReference type="ARBA" id="ARBA00022676"/>
    </source>
</evidence>
<evidence type="ECO:0000313" key="6">
    <source>
        <dbReference type="Proteomes" id="UP000002012"/>
    </source>
</evidence>
<proteinExistence type="inferred from homology"/>
<dbReference type="SUPFAM" id="SSF53167">
    <property type="entry name" value="Purine and uridine phosphorylases"/>
    <property type="match status" value="1"/>
</dbReference>
<dbReference type="FunCoup" id="D4H3W4">
    <property type="interactions" value="449"/>
</dbReference>
<dbReference type="CDD" id="cd09010">
    <property type="entry name" value="MTAP_SsMTAPII_like_MTIP"/>
    <property type="match status" value="1"/>
</dbReference>
<comment type="miscellaneous">
    <text evidence="3">Although this enzyme belongs to the family of MTA phosphorylases based on sequence homology, it has been shown that conserved amino acid substitutions in the substrate binding pocket convert the substrate specificity of this enzyme from 6-aminopurines to 6-oxopurines.</text>
</comment>